<evidence type="ECO:0000313" key="8">
    <source>
        <dbReference type="Proteomes" id="UP001443914"/>
    </source>
</evidence>
<evidence type="ECO:0000256" key="4">
    <source>
        <dbReference type="ARBA" id="ARBA00022640"/>
    </source>
</evidence>
<keyword evidence="8" id="KW-1185">Reference proteome</keyword>
<dbReference type="InterPro" id="IPR017853">
    <property type="entry name" value="GH"/>
</dbReference>
<dbReference type="InterPro" id="IPR013783">
    <property type="entry name" value="Ig-like_fold"/>
</dbReference>
<accession>A0AAW1H7Q1</accession>
<dbReference type="InterPro" id="IPR044096">
    <property type="entry name" value="AmyAc_plant_ISA2"/>
</dbReference>
<organism evidence="7 8">
    <name type="scientific">Saponaria officinalis</name>
    <name type="common">Common soapwort</name>
    <name type="synonym">Lychnis saponaria</name>
    <dbReference type="NCBI Taxonomy" id="3572"/>
    <lineage>
        <taxon>Eukaryota</taxon>
        <taxon>Viridiplantae</taxon>
        <taxon>Streptophyta</taxon>
        <taxon>Embryophyta</taxon>
        <taxon>Tracheophyta</taxon>
        <taxon>Spermatophyta</taxon>
        <taxon>Magnoliopsida</taxon>
        <taxon>eudicotyledons</taxon>
        <taxon>Gunneridae</taxon>
        <taxon>Pentapetalae</taxon>
        <taxon>Caryophyllales</taxon>
        <taxon>Caryophyllaceae</taxon>
        <taxon>Caryophylleae</taxon>
        <taxon>Saponaria</taxon>
    </lineage>
</organism>
<dbReference type="EMBL" id="JBDFQZ010000012">
    <property type="protein sequence ID" value="KAK9672071.1"/>
    <property type="molecule type" value="Genomic_DNA"/>
</dbReference>
<dbReference type="Gene3D" id="2.60.40.10">
    <property type="entry name" value="Immunoglobulins"/>
    <property type="match status" value="1"/>
</dbReference>
<reference evidence="7 8" key="1">
    <citation type="submission" date="2024-03" db="EMBL/GenBank/DDBJ databases">
        <title>WGS assembly of Saponaria officinalis var. Norfolk2.</title>
        <authorList>
            <person name="Jenkins J."/>
            <person name="Shu S."/>
            <person name="Grimwood J."/>
            <person name="Barry K."/>
            <person name="Goodstein D."/>
            <person name="Schmutz J."/>
            <person name="Leebens-Mack J."/>
            <person name="Osbourn A."/>
        </authorList>
    </citation>
    <scope>NUCLEOTIDE SEQUENCE [LARGE SCALE GENOMIC DNA]</scope>
    <source>
        <strain evidence="8">cv. Norfolk2</strain>
        <strain evidence="7">JIC</strain>
        <tissue evidence="7">Leaf</tissue>
    </source>
</reference>
<dbReference type="EMBL" id="JBDFQZ010000012">
    <property type="protein sequence ID" value="KAK9672072.1"/>
    <property type="molecule type" value="Genomic_DNA"/>
</dbReference>
<dbReference type="GO" id="GO:0009507">
    <property type="term" value="C:chloroplast"/>
    <property type="evidence" value="ECO:0007669"/>
    <property type="project" value="UniProtKB-SubCell"/>
</dbReference>
<dbReference type="EMBL" id="JBDFQZ010000012">
    <property type="protein sequence ID" value="KAK9672070.1"/>
    <property type="molecule type" value="Genomic_DNA"/>
</dbReference>
<keyword evidence="5" id="KW-0809">Transit peptide</keyword>
<evidence type="ECO:0000256" key="5">
    <source>
        <dbReference type="ARBA" id="ARBA00022946"/>
    </source>
</evidence>
<sequence>MAMFSTPFVIGLSQTSNSSADSYSRFAYSCDLFGRRTFKYERKTVRQREHVLVTADHSVKCSARELIVRAHTLSNPSIYRDEQKLSKYCFWTENVGQVTVAVGKKNVRYPVQIEFFPVSSNDNQTKLILSWGIYRSDSTSFIPLEFQSSSNGQNAISEISVLRNSFGSYVVEMEFESYLAPFYLSFLLKYAEKDNSEIKSHRNTNFCVPVGFTSGNPAPLGVSFMSDGRINFALFSRNAERVFLCLFDDNASEKPALEIELDPYVNRTGDIWHASIDSAGPFLSYGYRCKKDAFDGTTSRVLLDPYAKLLRKKVPGLPDLGELCAAPAFDWSRDVHPKLPLEKLTVYRLNVKKFTSDKSSKLSSNISGTFSGVTEKIDHLKSLGFNAILLEPIFAFTENLGPYFPFHFFSPMQAYGPFDDSASAINSMKNMVKKMHDSGIEVFLEVVFSHTADDNAIRDVDSSYFYTEGDPDDLGGRNALNCNYPIVQQMIVESLRYWVSEFRIDGFCFVNASYLLRGFHGESLSRPPLIETITYDPVLSKTKMIADCWDPYDLVSKETRFPHWKKWAEINSKFSVDVRNFLRGKGLISDLATRLCGSGDIFSTGRAPSFSFNFITRNSGLPLVDLVSFSGSDLANDLSWNCGEEGATSNKVVLETRLKQIRNFLFILFISLGIPVLNMGDECGLSAGGSPAYTDKKPLNWSAVTTPFGIQITRFISYMISLRERRSDLLQKREFLKEEHIGWFHSDLSAPKWDDPSTKFLAMKLTPETKGIEPSLDSSSVEGKFYVAFNAGQESETIILPALAEEMAWVRLVDTGLPYPGFFSDEGVVIPAQVTEPITYEMKPHSCVLLEAKIQQHESL</sequence>
<dbReference type="CDD" id="cd11346">
    <property type="entry name" value="AmyAc_plant_IsoA"/>
    <property type="match status" value="1"/>
</dbReference>
<proteinExistence type="inferred from homology"/>
<evidence type="ECO:0000259" key="6">
    <source>
        <dbReference type="SMART" id="SM00642"/>
    </source>
</evidence>
<dbReference type="InterPro" id="IPR013780">
    <property type="entry name" value="Glyco_hydro_b"/>
</dbReference>
<dbReference type="SUPFAM" id="SSF51011">
    <property type="entry name" value="Glycosyl hydrolase domain"/>
    <property type="match status" value="1"/>
</dbReference>
<evidence type="ECO:0000256" key="1">
    <source>
        <dbReference type="ARBA" id="ARBA00004229"/>
    </source>
</evidence>
<dbReference type="AlphaFoldDB" id="A0AAW1H7Q1"/>
<name>A0AAW1H7Q1_SAPOF</name>
<dbReference type="InterPro" id="IPR004193">
    <property type="entry name" value="Glyco_hydro_13_N"/>
</dbReference>
<evidence type="ECO:0000256" key="2">
    <source>
        <dbReference type="ARBA" id="ARBA00008061"/>
    </source>
</evidence>
<dbReference type="InterPro" id="IPR014756">
    <property type="entry name" value="Ig_E-set"/>
</dbReference>
<comment type="caution">
    <text evidence="7">The sequence shown here is derived from an EMBL/GenBank/DDBJ whole genome shotgun (WGS) entry which is preliminary data.</text>
</comment>
<evidence type="ECO:0000313" key="7">
    <source>
        <dbReference type="EMBL" id="KAK9672071.1"/>
    </source>
</evidence>
<gene>
    <name evidence="7" type="ORF">RND81_12G074400</name>
</gene>
<comment type="similarity">
    <text evidence="2">Belongs to the glycosyl hydrolase 13 family.</text>
</comment>
<dbReference type="GO" id="GO:0019156">
    <property type="term" value="F:isoamylase activity"/>
    <property type="evidence" value="ECO:0007669"/>
    <property type="project" value="InterPro"/>
</dbReference>
<dbReference type="Gene3D" id="2.60.40.1180">
    <property type="entry name" value="Golgi alpha-mannosidase II"/>
    <property type="match status" value="1"/>
</dbReference>
<keyword evidence="4" id="KW-0934">Plastid</keyword>
<dbReference type="SUPFAM" id="SSF51445">
    <property type="entry name" value="(Trans)glycosidases"/>
    <property type="match status" value="1"/>
</dbReference>
<dbReference type="CDD" id="cd02856">
    <property type="entry name" value="E_set_GDE_Isoamylase_N"/>
    <property type="match status" value="1"/>
</dbReference>
<dbReference type="InterPro" id="IPR048650">
    <property type="entry name" value="ISOA1-3-like_C"/>
</dbReference>
<dbReference type="Gene3D" id="3.20.20.80">
    <property type="entry name" value="Glycosidases"/>
    <property type="match status" value="1"/>
</dbReference>
<dbReference type="Pfam" id="PF21156">
    <property type="entry name" value="ISOA1-3_C"/>
    <property type="match status" value="1"/>
</dbReference>
<dbReference type="Pfam" id="PF02922">
    <property type="entry name" value="CBM_48"/>
    <property type="match status" value="1"/>
</dbReference>
<protein>
    <recommendedName>
        <fullName evidence="6">Glycosyl hydrolase family 13 catalytic domain-containing protein</fullName>
    </recommendedName>
</protein>
<comment type="subcellular location">
    <subcellularLocation>
        <location evidence="1">Plastid</location>
        <location evidence="1">Chloroplast</location>
    </subcellularLocation>
</comment>
<dbReference type="SUPFAM" id="SSF81296">
    <property type="entry name" value="E set domains"/>
    <property type="match status" value="1"/>
</dbReference>
<feature type="domain" description="Glycosyl hydrolase family 13 catalytic" evidence="6">
    <location>
        <begin position="343"/>
        <end position="723"/>
    </location>
</feature>
<keyword evidence="3" id="KW-0150">Chloroplast</keyword>
<dbReference type="InterPro" id="IPR044505">
    <property type="entry name" value="GlgX_Isoamylase_N_E_set"/>
</dbReference>
<dbReference type="GO" id="GO:0019252">
    <property type="term" value="P:starch biosynthetic process"/>
    <property type="evidence" value="ECO:0007669"/>
    <property type="project" value="InterPro"/>
</dbReference>
<dbReference type="Pfam" id="PF00128">
    <property type="entry name" value="Alpha-amylase"/>
    <property type="match status" value="1"/>
</dbReference>
<dbReference type="PANTHER" id="PTHR43002">
    <property type="entry name" value="GLYCOGEN DEBRANCHING ENZYME"/>
    <property type="match status" value="1"/>
</dbReference>
<evidence type="ECO:0000256" key="3">
    <source>
        <dbReference type="ARBA" id="ARBA00022528"/>
    </source>
</evidence>
<dbReference type="Proteomes" id="UP001443914">
    <property type="component" value="Unassembled WGS sequence"/>
</dbReference>
<dbReference type="SMART" id="SM00642">
    <property type="entry name" value="Aamy"/>
    <property type="match status" value="1"/>
</dbReference>
<dbReference type="InterPro" id="IPR006047">
    <property type="entry name" value="GH13_cat_dom"/>
</dbReference>